<protein>
    <submittedName>
        <fullName evidence="1">Uncharacterized protein</fullName>
    </submittedName>
</protein>
<organism evidence="1 2">
    <name type="scientific">Candidatus Desulfobia pelagia</name>
    <dbReference type="NCBI Taxonomy" id="2841692"/>
    <lineage>
        <taxon>Bacteria</taxon>
        <taxon>Pseudomonadati</taxon>
        <taxon>Thermodesulfobacteriota</taxon>
        <taxon>Desulfobulbia</taxon>
        <taxon>Desulfobulbales</taxon>
        <taxon>Desulfobulbaceae</taxon>
        <taxon>Candidatus Desulfobia</taxon>
    </lineage>
</organism>
<reference evidence="1 2" key="1">
    <citation type="submission" date="2020-08" db="EMBL/GenBank/DDBJ databases">
        <title>Bridging the membrane lipid divide: bacteria of the FCB group superphylum have the potential to synthesize archaeal ether lipids.</title>
        <authorList>
            <person name="Villanueva L."/>
            <person name="Von Meijenfeldt F.A.B."/>
            <person name="Westbye A.B."/>
            <person name="Yadav S."/>
            <person name="Hopmans E.C."/>
            <person name="Dutilh B.E."/>
            <person name="Sinninghe Damste J.S."/>
        </authorList>
    </citation>
    <scope>NUCLEOTIDE SEQUENCE [LARGE SCALE GENOMIC DNA]</scope>
    <source>
        <strain evidence="1">NIOZ-UU47</strain>
    </source>
</reference>
<evidence type="ECO:0000313" key="1">
    <source>
        <dbReference type="EMBL" id="MBC8316287.1"/>
    </source>
</evidence>
<evidence type="ECO:0000313" key="2">
    <source>
        <dbReference type="Proteomes" id="UP000614424"/>
    </source>
</evidence>
<proteinExistence type="predicted"/>
<accession>A0A8J6N9Z7</accession>
<sequence>MKKKVTDQNNVYVSEPGEEALAILIKEAGVEARARKKQAMAIHFQKLHAAVCDKPVSTKQAHPL</sequence>
<name>A0A8J6N9Z7_9BACT</name>
<gene>
    <name evidence="1" type="ORF">H8E41_00150</name>
</gene>
<comment type="caution">
    <text evidence="1">The sequence shown here is derived from an EMBL/GenBank/DDBJ whole genome shotgun (WGS) entry which is preliminary data.</text>
</comment>
<dbReference type="EMBL" id="JACNJZ010000011">
    <property type="protein sequence ID" value="MBC8316287.1"/>
    <property type="molecule type" value="Genomic_DNA"/>
</dbReference>
<dbReference type="Proteomes" id="UP000614424">
    <property type="component" value="Unassembled WGS sequence"/>
</dbReference>
<dbReference type="AlphaFoldDB" id="A0A8J6N9Z7"/>